<proteinExistence type="predicted"/>
<evidence type="ECO:0000313" key="2">
    <source>
        <dbReference type="RefSeq" id="XP_008225222.1"/>
    </source>
</evidence>
<keyword evidence="1" id="KW-1185">Reference proteome</keyword>
<gene>
    <name evidence="2" type="primary">LOC103324888</name>
</gene>
<accession>A0ABM0NIB4</accession>
<evidence type="ECO:0000313" key="1">
    <source>
        <dbReference type="Proteomes" id="UP000694861"/>
    </source>
</evidence>
<dbReference type="GeneID" id="103324888"/>
<protein>
    <submittedName>
        <fullName evidence="2">Uncharacterized protein LOC103324888</fullName>
    </submittedName>
</protein>
<reference evidence="1" key="1">
    <citation type="journal article" date="2012" name="Nat. Commun.">
        <title>The genome of Prunus mume.</title>
        <authorList>
            <person name="Zhang Q."/>
            <person name="Chen W."/>
            <person name="Sun L."/>
            <person name="Zhao F."/>
            <person name="Huang B."/>
            <person name="Yang W."/>
            <person name="Tao Y."/>
            <person name="Wang J."/>
            <person name="Yuan Z."/>
            <person name="Fan G."/>
            <person name="Xing Z."/>
            <person name="Han C."/>
            <person name="Pan H."/>
            <person name="Zhong X."/>
            <person name="Shi W."/>
            <person name="Liang X."/>
            <person name="Du D."/>
            <person name="Sun F."/>
            <person name="Xu Z."/>
            <person name="Hao R."/>
            <person name="Lv T."/>
            <person name="Lv Y."/>
            <person name="Zheng Z."/>
            <person name="Sun M."/>
            <person name="Luo L."/>
            <person name="Cai M."/>
            <person name="Gao Y."/>
            <person name="Wang J."/>
            <person name="Yin Y."/>
            <person name="Xu X."/>
            <person name="Cheng T."/>
            <person name="Wang J."/>
        </authorList>
    </citation>
    <scope>NUCLEOTIDE SEQUENCE [LARGE SCALE GENOMIC DNA]</scope>
</reference>
<reference evidence="2" key="2">
    <citation type="submission" date="2025-08" db="UniProtKB">
        <authorList>
            <consortium name="RefSeq"/>
        </authorList>
    </citation>
    <scope>IDENTIFICATION</scope>
</reference>
<dbReference type="Proteomes" id="UP000694861">
    <property type="component" value="Linkage group LG3"/>
</dbReference>
<name>A0ABM0NIB4_PRUMU</name>
<sequence length="144" mass="16166">MNLWRRSLFDEMVAKKNEYLKEYPEGTPIDEMSIADQDAGRNTVMDVLGKKSGRQKRGLGFGRVCGSKTSSSPFLASSTRLQQLEDQLVAERTTREATPNYLQKIVQQISSIVPGFVPPPADFLVTPETKHVDDEDHDHTSLGW</sequence>
<organism evidence="1 2">
    <name type="scientific">Prunus mume</name>
    <name type="common">Japanese apricot</name>
    <name type="synonym">Armeniaca mume</name>
    <dbReference type="NCBI Taxonomy" id="102107"/>
    <lineage>
        <taxon>Eukaryota</taxon>
        <taxon>Viridiplantae</taxon>
        <taxon>Streptophyta</taxon>
        <taxon>Embryophyta</taxon>
        <taxon>Tracheophyta</taxon>
        <taxon>Spermatophyta</taxon>
        <taxon>Magnoliopsida</taxon>
        <taxon>eudicotyledons</taxon>
        <taxon>Gunneridae</taxon>
        <taxon>Pentapetalae</taxon>
        <taxon>rosids</taxon>
        <taxon>fabids</taxon>
        <taxon>Rosales</taxon>
        <taxon>Rosaceae</taxon>
        <taxon>Amygdaloideae</taxon>
        <taxon>Amygdaleae</taxon>
        <taxon>Prunus</taxon>
    </lineage>
</organism>
<dbReference type="RefSeq" id="XP_008225222.1">
    <property type="nucleotide sequence ID" value="XM_008227000.2"/>
</dbReference>